<sequence length="68" mass="8032">MFELDLTSLYFYEIVSGPPCILHYWHVFFKGNQSPLPLLQHRRKELFSQSQLAEKGGCKFIGRHECFL</sequence>
<dbReference type="Proteomes" id="UP000006729">
    <property type="component" value="Chromosome 2"/>
</dbReference>
<keyword evidence="2" id="KW-1185">Reference proteome</keyword>
<accession>A0ACC0TE08</accession>
<reference evidence="1 2" key="1">
    <citation type="journal article" date="2006" name="Science">
        <title>The genome of black cottonwood, Populus trichocarpa (Torr. &amp; Gray).</title>
        <authorList>
            <person name="Tuskan G.A."/>
            <person name="Difazio S."/>
            <person name="Jansson S."/>
            <person name="Bohlmann J."/>
            <person name="Grigoriev I."/>
            <person name="Hellsten U."/>
            <person name="Putnam N."/>
            <person name="Ralph S."/>
            <person name="Rombauts S."/>
            <person name="Salamov A."/>
            <person name="Schein J."/>
            <person name="Sterck L."/>
            <person name="Aerts A."/>
            <person name="Bhalerao R.R."/>
            <person name="Bhalerao R.P."/>
            <person name="Blaudez D."/>
            <person name="Boerjan W."/>
            <person name="Brun A."/>
            <person name="Brunner A."/>
            <person name="Busov V."/>
            <person name="Campbell M."/>
            <person name="Carlson J."/>
            <person name="Chalot M."/>
            <person name="Chapman J."/>
            <person name="Chen G.L."/>
            <person name="Cooper D."/>
            <person name="Coutinho P.M."/>
            <person name="Couturier J."/>
            <person name="Covert S."/>
            <person name="Cronk Q."/>
            <person name="Cunningham R."/>
            <person name="Davis J."/>
            <person name="Degroeve S."/>
            <person name="Dejardin A."/>
            <person name="Depamphilis C."/>
            <person name="Detter J."/>
            <person name="Dirks B."/>
            <person name="Dubchak I."/>
            <person name="Duplessis S."/>
            <person name="Ehlting J."/>
            <person name="Ellis B."/>
            <person name="Gendler K."/>
            <person name="Goodstein D."/>
            <person name="Gribskov M."/>
            <person name="Grimwood J."/>
            <person name="Groover A."/>
            <person name="Gunter L."/>
            <person name="Hamberger B."/>
            <person name="Heinze B."/>
            <person name="Helariutta Y."/>
            <person name="Henrissat B."/>
            <person name="Holligan D."/>
            <person name="Holt R."/>
            <person name="Huang W."/>
            <person name="Islam-Faridi N."/>
            <person name="Jones S."/>
            <person name="Jones-Rhoades M."/>
            <person name="Jorgensen R."/>
            <person name="Joshi C."/>
            <person name="Kangasjarvi J."/>
            <person name="Karlsson J."/>
            <person name="Kelleher C."/>
            <person name="Kirkpatrick R."/>
            <person name="Kirst M."/>
            <person name="Kohler A."/>
            <person name="Kalluri U."/>
            <person name="Larimer F."/>
            <person name="Leebens-Mack J."/>
            <person name="Leple J.C."/>
            <person name="Locascio P."/>
            <person name="Lou Y."/>
            <person name="Lucas S."/>
            <person name="Martin F."/>
            <person name="Montanini B."/>
            <person name="Napoli C."/>
            <person name="Nelson D.R."/>
            <person name="Nelson C."/>
            <person name="Nieminen K."/>
            <person name="Nilsson O."/>
            <person name="Pereda V."/>
            <person name="Peter G."/>
            <person name="Philippe R."/>
            <person name="Pilate G."/>
            <person name="Poliakov A."/>
            <person name="Razumovskaya J."/>
            <person name="Richardson P."/>
            <person name="Rinaldi C."/>
            <person name="Ritland K."/>
            <person name="Rouze P."/>
            <person name="Ryaboy D."/>
            <person name="Schmutz J."/>
            <person name="Schrader J."/>
            <person name="Segerman B."/>
            <person name="Shin H."/>
            <person name="Siddiqui A."/>
            <person name="Sterky F."/>
            <person name="Terry A."/>
            <person name="Tsai C.J."/>
            <person name="Uberbacher E."/>
            <person name="Unneberg P."/>
            <person name="Vahala J."/>
            <person name="Wall K."/>
            <person name="Wessler S."/>
            <person name="Yang G."/>
            <person name="Yin T."/>
            <person name="Douglas C."/>
            <person name="Marra M."/>
            <person name="Sandberg G."/>
            <person name="Van de Peer Y."/>
            <person name="Rokhsar D."/>
        </authorList>
    </citation>
    <scope>NUCLEOTIDE SEQUENCE [LARGE SCALE GENOMIC DNA]</scope>
    <source>
        <strain evidence="2">cv. Nisqually</strain>
    </source>
</reference>
<protein>
    <submittedName>
        <fullName evidence="1">Uncharacterized protein</fullName>
    </submittedName>
</protein>
<name>A0ACC0TE08_POPTR</name>
<evidence type="ECO:0000313" key="1">
    <source>
        <dbReference type="EMBL" id="KAI9399752.1"/>
    </source>
</evidence>
<evidence type="ECO:0000313" key="2">
    <source>
        <dbReference type="Proteomes" id="UP000006729"/>
    </source>
</evidence>
<dbReference type="EMBL" id="CM009291">
    <property type="protein sequence ID" value="KAI9399752.1"/>
    <property type="molecule type" value="Genomic_DNA"/>
</dbReference>
<organism evidence="1 2">
    <name type="scientific">Populus trichocarpa</name>
    <name type="common">Western balsam poplar</name>
    <name type="synonym">Populus balsamifera subsp. trichocarpa</name>
    <dbReference type="NCBI Taxonomy" id="3694"/>
    <lineage>
        <taxon>Eukaryota</taxon>
        <taxon>Viridiplantae</taxon>
        <taxon>Streptophyta</taxon>
        <taxon>Embryophyta</taxon>
        <taxon>Tracheophyta</taxon>
        <taxon>Spermatophyta</taxon>
        <taxon>Magnoliopsida</taxon>
        <taxon>eudicotyledons</taxon>
        <taxon>Gunneridae</taxon>
        <taxon>Pentapetalae</taxon>
        <taxon>rosids</taxon>
        <taxon>fabids</taxon>
        <taxon>Malpighiales</taxon>
        <taxon>Salicaceae</taxon>
        <taxon>Saliceae</taxon>
        <taxon>Populus</taxon>
    </lineage>
</organism>
<proteinExistence type="predicted"/>
<comment type="caution">
    <text evidence="1">The sequence shown here is derived from an EMBL/GenBank/DDBJ whole genome shotgun (WGS) entry which is preliminary data.</text>
</comment>
<gene>
    <name evidence="1" type="ORF">POPTR_002G142750v4</name>
</gene>